<dbReference type="InterPro" id="IPR053714">
    <property type="entry name" value="Iso_Racemase_Enz_sf"/>
</dbReference>
<evidence type="ECO:0000256" key="5">
    <source>
        <dbReference type="ARBA" id="ARBA00038414"/>
    </source>
</evidence>
<dbReference type="SUPFAM" id="SSF52540">
    <property type="entry name" value="P-loop containing nucleoside triphosphate hydrolases"/>
    <property type="match status" value="1"/>
</dbReference>
<evidence type="ECO:0000256" key="2">
    <source>
        <dbReference type="ARBA" id="ARBA00022737"/>
    </source>
</evidence>
<evidence type="ECO:0000256" key="4">
    <source>
        <dbReference type="ARBA" id="ARBA00022840"/>
    </source>
</evidence>
<dbReference type="Pfam" id="PF01177">
    <property type="entry name" value="Asp_Glu_race"/>
    <property type="match status" value="1"/>
</dbReference>
<dbReference type="InterPro" id="IPR050107">
    <property type="entry name" value="ABC_carbohydrate_import_ATPase"/>
</dbReference>
<comment type="similarity">
    <text evidence="5">Belongs to the HyuE racemase family.</text>
</comment>
<dbReference type="InterPro" id="IPR027417">
    <property type="entry name" value="P-loop_NTPase"/>
</dbReference>
<evidence type="ECO:0000256" key="3">
    <source>
        <dbReference type="ARBA" id="ARBA00022741"/>
    </source>
</evidence>
<gene>
    <name evidence="6" type="ORF">GCM10009765_43210</name>
</gene>
<dbReference type="Proteomes" id="UP001500618">
    <property type="component" value="Unassembled WGS sequence"/>
</dbReference>
<accession>A0ABN2HJS1</accession>
<organism evidence="6 7">
    <name type="scientific">Fodinicola feengrottensis</name>
    <dbReference type="NCBI Taxonomy" id="435914"/>
    <lineage>
        <taxon>Bacteria</taxon>
        <taxon>Bacillati</taxon>
        <taxon>Actinomycetota</taxon>
        <taxon>Actinomycetes</taxon>
        <taxon>Mycobacteriales</taxon>
        <taxon>Fodinicola</taxon>
    </lineage>
</organism>
<proteinExistence type="inferred from homology"/>
<evidence type="ECO:0000256" key="1">
    <source>
        <dbReference type="ARBA" id="ARBA00022448"/>
    </source>
</evidence>
<dbReference type="Gene3D" id="3.40.50.12500">
    <property type="match status" value="1"/>
</dbReference>
<evidence type="ECO:0000313" key="7">
    <source>
        <dbReference type="Proteomes" id="UP001500618"/>
    </source>
</evidence>
<dbReference type="EMBL" id="BAAANY010000017">
    <property type="protein sequence ID" value="GAA1689187.1"/>
    <property type="molecule type" value="Genomic_DNA"/>
</dbReference>
<keyword evidence="1" id="KW-0813">Transport</keyword>
<comment type="caution">
    <text evidence="6">The sequence shown here is derived from an EMBL/GenBank/DDBJ whole genome shotgun (WGS) entry which is preliminary data.</text>
</comment>
<name>A0ABN2HJS1_9ACTN</name>
<keyword evidence="2" id="KW-0677">Repeat</keyword>
<keyword evidence="3" id="KW-0547">Nucleotide-binding</keyword>
<dbReference type="InterPro" id="IPR015942">
    <property type="entry name" value="Asp/Glu/hydantoin_racemase"/>
</dbReference>
<reference evidence="6 7" key="1">
    <citation type="journal article" date="2019" name="Int. J. Syst. Evol. Microbiol.">
        <title>The Global Catalogue of Microorganisms (GCM) 10K type strain sequencing project: providing services to taxonomists for standard genome sequencing and annotation.</title>
        <authorList>
            <consortium name="The Broad Institute Genomics Platform"/>
            <consortium name="The Broad Institute Genome Sequencing Center for Infectious Disease"/>
            <person name="Wu L."/>
            <person name="Ma J."/>
        </authorList>
    </citation>
    <scope>NUCLEOTIDE SEQUENCE [LARGE SCALE GENOMIC DNA]</scope>
    <source>
        <strain evidence="6 7">JCM 14718</strain>
    </source>
</reference>
<keyword evidence="7" id="KW-1185">Reference proteome</keyword>
<dbReference type="PANTHER" id="PTHR43790">
    <property type="entry name" value="CARBOHYDRATE TRANSPORT ATP-BINDING PROTEIN MG119-RELATED"/>
    <property type="match status" value="1"/>
</dbReference>
<dbReference type="PANTHER" id="PTHR43790:SF9">
    <property type="entry name" value="GALACTOFURANOSE TRANSPORTER ATP-BINDING PROTEIN YTFR"/>
    <property type="match status" value="1"/>
</dbReference>
<sequence length="149" mass="16262">MRLLQDALRALAGDQVEVVVAGLERPHPYIHRLSEARCAYELVAANLDAARRGFDAVVVGHFQDGGVHELRAALDIPVVGLGETTLIHRIVHEARDNGMALVISSAEIDELLLLCDRFVVLFRGRVVATLSRAEATQARLTHLATEGPR</sequence>
<protein>
    <submittedName>
        <fullName evidence="6">Uncharacterized protein</fullName>
    </submittedName>
</protein>
<evidence type="ECO:0000313" key="6">
    <source>
        <dbReference type="EMBL" id="GAA1689187.1"/>
    </source>
</evidence>
<keyword evidence="4" id="KW-0067">ATP-binding</keyword>